<dbReference type="Pfam" id="PF00171">
    <property type="entry name" value="Aldedh"/>
    <property type="match status" value="1"/>
</dbReference>
<dbReference type="NCBIfam" id="TIGR02288">
    <property type="entry name" value="PaaN_2"/>
    <property type="match status" value="1"/>
</dbReference>
<keyword evidence="5" id="KW-1185">Reference proteome</keyword>
<keyword evidence="2" id="KW-0520">NAD</keyword>
<dbReference type="InterPro" id="IPR016162">
    <property type="entry name" value="Ald_DH_N"/>
</dbReference>
<dbReference type="InterPro" id="IPR016163">
    <property type="entry name" value="Ald_DH_C"/>
</dbReference>
<dbReference type="InterPro" id="IPR015590">
    <property type="entry name" value="Aldehyde_DH_dom"/>
</dbReference>
<dbReference type="InterPro" id="IPR050485">
    <property type="entry name" value="Proline_metab_enzyme"/>
</dbReference>
<organism evidence="4 5">
    <name type="scientific">Micromonospora avicenniae</name>
    <dbReference type="NCBI Taxonomy" id="1198245"/>
    <lineage>
        <taxon>Bacteria</taxon>
        <taxon>Bacillati</taxon>
        <taxon>Actinomycetota</taxon>
        <taxon>Actinomycetes</taxon>
        <taxon>Micromonosporales</taxon>
        <taxon>Micromonosporaceae</taxon>
        <taxon>Micromonospora</taxon>
    </lineage>
</organism>
<dbReference type="PANTHER" id="PTHR42862:SF1">
    <property type="entry name" value="DELTA-1-PYRROLINE-5-CARBOXYLATE DEHYDROGENASE 2, ISOFORM A-RELATED"/>
    <property type="match status" value="1"/>
</dbReference>
<name>A0A1N6QT91_9ACTN</name>
<dbReference type="Gene3D" id="3.40.309.10">
    <property type="entry name" value="Aldehyde Dehydrogenase, Chain A, domain 2"/>
    <property type="match status" value="1"/>
</dbReference>
<dbReference type="Gene3D" id="3.40.605.10">
    <property type="entry name" value="Aldehyde Dehydrogenase, Chain A, domain 1"/>
    <property type="match status" value="1"/>
</dbReference>
<gene>
    <name evidence="4" type="ORF">SAMN05444858_101461</name>
</gene>
<dbReference type="GO" id="GO:0003842">
    <property type="term" value="F:L-glutamate gamma-semialdehyde dehydrogenase activity"/>
    <property type="evidence" value="ECO:0007669"/>
    <property type="project" value="TreeGrafter"/>
</dbReference>
<dbReference type="InterPro" id="IPR016161">
    <property type="entry name" value="Ald_DH/histidinol_DH"/>
</dbReference>
<proteinExistence type="predicted"/>
<dbReference type="GO" id="GO:0010133">
    <property type="term" value="P:L-proline catabolic process to L-glutamate"/>
    <property type="evidence" value="ECO:0007669"/>
    <property type="project" value="TreeGrafter"/>
</dbReference>
<keyword evidence="1" id="KW-0560">Oxidoreductase</keyword>
<evidence type="ECO:0000259" key="3">
    <source>
        <dbReference type="Pfam" id="PF00171"/>
    </source>
</evidence>
<dbReference type="Proteomes" id="UP000186004">
    <property type="component" value="Unassembled WGS sequence"/>
</dbReference>
<dbReference type="AlphaFoldDB" id="A0A1N6QT91"/>
<dbReference type="GO" id="GO:0009898">
    <property type="term" value="C:cytoplasmic side of plasma membrane"/>
    <property type="evidence" value="ECO:0007669"/>
    <property type="project" value="TreeGrafter"/>
</dbReference>
<evidence type="ECO:0000256" key="2">
    <source>
        <dbReference type="ARBA" id="ARBA00023027"/>
    </source>
</evidence>
<dbReference type="PANTHER" id="PTHR42862">
    <property type="entry name" value="DELTA-1-PYRROLINE-5-CARBOXYLATE DEHYDROGENASE 1, ISOFORM A-RELATED"/>
    <property type="match status" value="1"/>
</dbReference>
<evidence type="ECO:0000256" key="1">
    <source>
        <dbReference type="ARBA" id="ARBA00023002"/>
    </source>
</evidence>
<dbReference type="SUPFAM" id="SSF53720">
    <property type="entry name" value="ALDH-like"/>
    <property type="match status" value="1"/>
</dbReference>
<protein>
    <submittedName>
        <fullName evidence="4">Phenylacetic acid degradation protein paaN</fullName>
    </submittedName>
</protein>
<dbReference type="EMBL" id="FTNF01000001">
    <property type="protein sequence ID" value="SIQ19556.1"/>
    <property type="molecule type" value="Genomic_DNA"/>
</dbReference>
<sequence>MTGMTDTPHPLYDRHVDTLTRALTAITERGYWSAYPESPSPRVYGETAAADGKAAFEAYLNGDFPLDQPGAGDRVATEASPFGVELGVRYPHAGVDELVAAASAALPAWRDAGPQTRIGVCLEILDRLHKNVFELANAVQFTSGQAFVMAFQAGGTHALDRALESLAYAYAEMTRHPGQAGWEKAAGKGDPLRMTKTFHVVPRGVALVVGCNTFPTWNSYPGLFASLATGNPVIVKPHPRAVLPLAITVKYAREVLAEAGFDPNLLLLATEAPGEKLASSLALHPAVKIVDFTGSTEYGDWLEANARQASVYTEKAGLNTVVIDSTDDFAGMCRNLGFTLTLYSGQMCTTSQNILIPADGIETDQGHKSFDEVAGGIAAAVAKLTADAARGVELTGAIVNDGVLERLDEVTKVGAPVLESRTVEHPSFPGAVVRTPTVVKVAANDTATYGREWFGPISFVIPTESTAHSLEIMRGTVGEKGALTAGVYSTDEAVLDATEAVAIEVGVHLSCNLTGGVFVNQSAAFSDFHGSGANAAANAALTDGAYVANRFRVVQSRRHV</sequence>
<dbReference type="InterPro" id="IPR011975">
    <property type="entry name" value="PaaN_2"/>
</dbReference>
<evidence type="ECO:0000313" key="5">
    <source>
        <dbReference type="Proteomes" id="UP000186004"/>
    </source>
</evidence>
<dbReference type="STRING" id="1198245.SAMN05444858_101461"/>
<accession>A0A1N6QT91</accession>
<feature type="domain" description="Aldehyde dehydrogenase" evidence="3">
    <location>
        <begin position="93"/>
        <end position="506"/>
    </location>
</feature>
<evidence type="ECO:0000313" key="4">
    <source>
        <dbReference type="EMBL" id="SIQ19556.1"/>
    </source>
</evidence>
<reference evidence="4 5" key="1">
    <citation type="submission" date="2017-01" db="EMBL/GenBank/DDBJ databases">
        <authorList>
            <person name="Mah S.A."/>
            <person name="Swanson W.J."/>
            <person name="Moy G.W."/>
            <person name="Vacquier V.D."/>
        </authorList>
    </citation>
    <scope>NUCLEOTIDE SEQUENCE [LARGE SCALE GENOMIC DNA]</scope>
    <source>
        <strain evidence="4 5">DSM 45758</strain>
    </source>
</reference>